<dbReference type="Pfam" id="PF01546">
    <property type="entry name" value="Peptidase_M20"/>
    <property type="match status" value="1"/>
</dbReference>
<protein>
    <submittedName>
        <fullName evidence="3">Amidohydrolase</fullName>
    </submittedName>
</protein>
<keyword evidence="1" id="KW-0464">Manganese</keyword>
<dbReference type="InterPro" id="IPR002933">
    <property type="entry name" value="Peptidase_M20"/>
</dbReference>
<name>A0A845QLL6_9FIRM</name>
<dbReference type="PIRSF" id="PIRSF005962">
    <property type="entry name" value="Pept_M20D_amidohydro"/>
    <property type="match status" value="1"/>
</dbReference>
<dbReference type="InterPro" id="IPR017439">
    <property type="entry name" value="Amidohydrolase"/>
</dbReference>
<keyword evidence="3" id="KW-0378">Hydrolase</keyword>
<reference evidence="3 4" key="1">
    <citation type="submission" date="2018-08" db="EMBL/GenBank/DDBJ databases">
        <title>Murine metabolic-syndrome-specific gut microbial biobank.</title>
        <authorList>
            <person name="Liu C."/>
        </authorList>
    </citation>
    <scope>NUCLEOTIDE SEQUENCE [LARGE SCALE GENOMIC DNA]</scope>
    <source>
        <strain evidence="3 4">28</strain>
    </source>
</reference>
<dbReference type="Gene3D" id="3.40.630.10">
    <property type="entry name" value="Zn peptidases"/>
    <property type="match status" value="1"/>
</dbReference>
<comment type="cofactor">
    <cofactor evidence="1">
        <name>Mn(2+)</name>
        <dbReference type="ChEBI" id="CHEBI:29035"/>
    </cofactor>
    <text evidence="1">The Mn(2+) ion enhances activity.</text>
</comment>
<dbReference type="PANTHER" id="PTHR11014:SF63">
    <property type="entry name" value="METALLOPEPTIDASE, PUTATIVE (AFU_ORTHOLOGUE AFUA_6G09600)-RELATED"/>
    <property type="match status" value="1"/>
</dbReference>
<feature type="domain" description="Peptidase M20 dimerisation" evidence="2">
    <location>
        <begin position="190"/>
        <end position="282"/>
    </location>
</feature>
<dbReference type="Proteomes" id="UP000446866">
    <property type="component" value="Unassembled WGS sequence"/>
</dbReference>
<dbReference type="InterPro" id="IPR036264">
    <property type="entry name" value="Bact_exopeptidase_dim_dom"/>
</dbReference>
<organism evidence="3 4">
    <name type="scientific">Anaerotruncus colihominis</name>
    <dbReference type="NCBI Taxonomy" id="169435"/>
    <lineage>
        <taxon>Bacteria</taxon>
        <taxon>Bacillati</taxon>
        <taxon>Bacillota</taxon>
        <taxon>Clostridia</taxon>
        <taxon>Eubacteriales</taxon>
        <taxon>Oscillospiraceae</taxon>
        <taxon>Anaerotruncus</taxon>
    </lineage>
</organism>
<dbReference type="CDD" id="cd03886">
    <property type="entry name" value="M20_Acy1"/>
    <property type="match status" value="1"/>
</dbReference>
<sequence length="393" mass="43039">MEEGIKLMNFEERAKEISGQIIEDRRYLHSHAEFGMELPETISYVKRRLTEMGYAPVSCGGGIIADIGKGEHAVLIRADMDALKVEEENDLPFRSQRKISHMCGHDLHTAMLLGTAKLLKDCEDKLCGTVRLMFQPGEEVMGGAKAMLKDGVLSNPSIEAAFSIHVVTTQENGVLSFKPGAAFSSVDLFSIQVEGKGGHGSALEYTVDPIKAAVQIYQGIEGIVARESSMFHSATCSIGHFEGGELSNIIPQTAVMEGTLRCFDEKDRQRILNRIYKLLEGIAISTDTKCTAKMNSLPALKNSSALCEKIAPFLQEMKELTICQATLPWSASEDFAFVAEKIPTMYMLLGVGGTDMPPNHSPKAIFQEDKMHLGSAALALAAYQYLLEPICIR</sequence>
<feature type="binding site" evidence="1">
    <location>
        <position position="165"/>
    </location>
    <ligand>
        <name>Mn(2+)</name>
        <dbReference type="ChEBI" id="CHEBI:29035"/>
        <label>2</label>
    </ligand>
</feature>
<accession>A0A845QLL6</accession>
<gene>
    <name evidence="3" type="ORF">D0435_15215</name>
</gene>
<dbReference type="AlphaFoldDB" id="A0A845QLL6"/>
<feature type="binding site" evidence="1">
    <location>
        <position position="103"/>
    </location>
    <ligand>
        <name>Mn(2+)</name>
        <dbReference type="ChEBI" id="CHEBI:29035"/>
        <label>2</label>
    </ligand>
</feature>
<evidence type="ECO:0000313" key="4">
    <source>
        <dbReference type="Proteomes" id="UP000446866"/>
    </source>
</evidence>
<evidence type="ECO:0000313" key="3">
    <source>
        <dbReference type="EMBL" id="NBH62990.1"/>
    </source>
</evidence>
<dbReference type="GO" id="GO:0046872">
    <property type="term" value="F:metal ion binding"/>
    <property type="evidence" value="ECO:0007669"/>
    <property type="project" value="UniProtKB-KW"/>
</dbReference>
<keyword evidence="4" id="KW-1185">Reference proteome</keyword>
<dbReference type="SUPFAM" id="SSF53187">
    <property type="entry name" value="Zn-dependent exopeptidases"/>
    <property type="match status" value="1"/>
</dbReference>
<evidence type="ECO:0000256" key="1">
    <source>
        <dbReference type="PIRSR" id="PIRSR005962-1"/>
    </source>
</evidence>
<feature type="binding site" evidence="1">
    <location>
        <position position="360"/>
    </location>
    <ligand>
        <name>Mn(2+)</name>
        <dbReference type="ChEBI" id="CHEBI:29035"/>
        <label>2</label>
    </ligand>
</feature>
<dbReference type="EMBL" id="QXWK01000048">
    <property type="protein sequence ID" value="NBH62990.1"/>
    <property type="molecule type" value="Genomic_DNA"/>
</dbReference>
<comment type="caution">
    <text evidence="3">The sequence shown here is derived from an EMBL/GenBank/DDBJ whole genome shotgun (WGS) entry which is preliminary data.</text>
</comment>
<proteinExistence type="predicted"/>
<feature type="binding site" evidence="1">
    <location>
        <position position="105"/>
    </location>
    <ligand>
        <name>Mn(2+)</name>
        <dbReference type="ChEBI" id="CHEBI:29035"/>
        <label>2</label>
    </ligand>
</feature>
<dbReference type="RefSeq" id="WP_160203269.1">
    <property type="nucleotide sequence ID" value="NZ_QXWK01000048.1"/>
</dbReference>
<dbReference type="SUPFAM" id="SSF55031">
    <property type="entry name" value="Bacterial exopeptidase dimerisation domain"/>
    <property type="match status" value="1"/>
</dbReference>
<dbReference type="GO" id="GO:0016787">
    <property type="term" value="F:hydrolase activity"/>
    <property type="evidence" value="ECO:0007669"/>
    <property type="project" value="UniProtKB-KW"/>
</dbReference>
<keyword evidence="1" id="KW-0479">Metal-binding</keyword>
<evidence type="ECO:0000259" key="2">
    <source>
        <dbReference type="Pfam" id="PF07687"/>
    </source>
</evidence>
<dbReference type="Gene3D" id="3.30.70.360">
    <property type="match status" value="1"/>
</dbReference>
<dbReference type="NCBIfam" id="TIGR01891">
    <property type="entry name" value="amidohydrolases"/>
    <property type="match status" value="1"/>
</dbReference>
<dbReference type="InterPro" id="IPR011650">
    <property type="entry name" value="Peptidase_M20_dimer"/>
</dbReference>
<dbReference type="PANTHER" id="PTHR11014">
    <property type="entry name" value="PEPTIDASE M20 FAMILY MEMBER"/>
    <property type="match status" value="1"/>
</dbReference>
<feature type="binding site" evidence="1">
    <location>
        <position position="139"/>
    </location>
    <ligand>
        <name>Mn(2+)</name>
        <dbReference type="ChEBI" id="CHEBI:29035"/>
        <label>2</label>
    </ligand>
</feature>
<dbReference type="Pfam" id="PF07687">
    <property type="entry name" value="M20_dimer"/>
    <property type="match status" value="1"/>
</dbReference>